<organism evidence="1">
    <name type="scientific">marine metagenome</name>
    <dbReference type="NCBI Taxonomy" id="408172"/>
    <lineage>
        <taxon>unclassified sequences</taxon>
        <taxon>metagenomes</taxon>
        <taxon>ecological metagenomes</taxon>
    </lineage>
</organism>
<dbReference type="AlphaFoldDB" id="A0A382MU97"/>
<feature type="non-terminal residue" evidence="1">
    <location>
        <position position="39"/>
    </location>
</feature>
<sequence length="39" mass="4488">MKSFRGYLKETFQDWKSGSAPAWTESLSTMLFDLPRAGF</sequence>
<evidence type="ECO:0000313" key="1">
    <source>
        <dbReference type="EMBL" id="SVC52573.1"/>
    </source>
</evidence>
<accession>A0A382MU97</accession>
<name>A0A382MU97_9ZZZZ</name>
<gene>
    <name evidence="1" type="ORF">METZ01_LOCUS305427</name>
</gene>
<protein>
    <submittedName>
        <fullName evidence="1">Uncharacterized protein</fullName>
    </submittedName>
</protein>
<reference evidence="1" key="1">
    <citation type="submission" date="2018-05" db="EMBL/GenBank/DDBJ databases">
        <authorList>
            <person name="Lanie J.A."/>
            <person name="Ng W.-L."/>
            <person name="Kazmierczak K.M."/>
            <person name="Andrzejewski T.M."/>
            <person name="Davidsen T.M."/>
            <person name="Wayne K.J."/>
            <person name="Tettelin H."/>
            <person name="Glass J.I."/>
            <person name="Rusch D."/>
            <person name="Podicherti R."/>
            <person name="Tsui H.-C.T."/>
            <person name="Winkler M.E."/>
        </authorList>
    </citation>
    <scope>NUCLEOTIDE SEQUENCE</scope>
</reference>
<proteinExistence type="predicted"/>
<dbReference type="EMBL" id="UINC01096026">
    <property type="protein sequence ID" value="SVC52573.1"/>
    <property type="molecule type" value="Genomic_DNA"/>
</dbReference>